<dbReference type="AlphaFoldDB" id="A0A9E5JPZ3"/>
<dbReference type="Gene3D" id="3.40.50.1820">
    <property type="entry name" value="alpha/beta hydrolase"/>
    <property type="match status" value="1"/>
</dbReference>
<sequence length="271" mass="28652">MCSRASTIRATRRPCTRPSRPTCWGRCREGDGAVTRVRERDIDLPDGRTLHVYDSGAQKRYPVLWQHGTPNTGNPPEPLMRAAKKLGLRWVSFDRPAYGGSTRHAGRTVGSVAADVAALADALELESFAVMGHSGGGPHGLACAATLTDRVSAVVSVAGLAPFDADGLDWFDGMGPTSTAALRSAQEGADRKRRHEEESADAPIDFTARDWATLAGPWGWLAEVAAAGVAKGLDGMIDDDLAYVTPWGVDLAAITAPVLLLHGSDDRVAAG</sequence>
<protein>
    <submittedName>
        <fullName evidence="2">Alpha/beta hydrolase</fullName>
    </submittedName>
</protein>
<keyword evidence="3" id="KW-1185">Reference proteome</keyword>
<dbReference type="Proteomes" id="UP000818266">
    <property type="component" value="Unassembled WGS sequence"/>
</dbReference>
<reference evidence="2 3" key="1">
    <citation type="submission" date="2020-03" db="EMBL/GenBank/DDBJ databases">
        <title>Chryseoglobus sp. isolated from a deep-sea seamount.</title>
        <authorList>
            <person name="Zhang D.-C."/>
        </authorList>
    </citation>
    <scope>NUCLEOTIDE SEQUENCE [LARGE SCALE GENOMIC DNA]</scope>
    <source>
        <strain evidence="2 3">KN1116</strain>
    </source>
</reference>
<dbReference type="InterPro" id="IPR000073">
    <property type="entry name" value="AB_hydrolase_1"/>
</dbReference>
<organism evidence="2 3">
    <name type="scientific">Microcella pacifica</name>
    <dbReference type="NCBI Taxonomy" id="2591847"/>
    <lineage>
        <taxon>Bacteria</taxon>
        <taxon>Bacillati</taxon>
        <taxon>Actinomycetota</taxon>
        <taxon>Actinomycetes</taxon>
        <taxon>Micrococcales</taxon>
        <taxon>Microbacteriaceae</taxon>
        <taxon>Microcella</taxon>
    </lineage>
</organism>
<gene>
    <name evidence="2" type="ORF">FK219_009690</name>
</gene>
<comment type="caution">
    <text evidence="2">The sequence shown here is derived from an EMBL/GenBank/DDBJ whole genome shotgun (WGS) entry which is preliminary data.</text>
</comment>
<name>A0A9E5JPZ3_9MICO</name>
<accession>A0A9E5JPZ3</accession>
<keyword evidence="2" id="KW-0378">Hydrolase</keyword>
<feature type="non-terminal residue" evidence="2">
    <location>
        <position position="271"/>
    </location>
</feature>
<dbReference type="SUPFAM" id="SSF53474">
    <property type="entry name" value="alpha/beta-Hydrolases"/>
    <property type="match status" value="1"/>
</dbReference>
<evidence type="ECO:0000259" key="1">
    <source>
        <dbReference type="Pfam" id="PF00561"/>
    </source>
</evidence>
<dbReference type="EMBL" id="VIKT02000016">
    <property type="protein sequence ID" value="NHF63507.1"/>
    <property type="molecule type" value="Genomic_DNA"/>
</dbReference>
<evidence type="ECO:0000313" key="2">
    <source>
        <dbReference type="EMBL" id="NHF63507.1"/>
    </source>
</evidence>
<feature type="domain" description="AB hydrolase-1" evidence="1">
    <location>
        <begin position="61"/>
        <end position="194"/>
    </location>
</feature>
<dbReference type="OrthoDB" id="9800988at2"/>
<dbReference type="Pfam" id="PF00561">
    <property type="entry name" value="Abhydrolase_1"/>
    <property type="match status" value="1"/>
</dbReference>
<proteinExistence type="predicted"/>
<dbReference type="PANTHER" id="PTHR45763:SF46">
    <property type="entry name" value="AB HYDROLASE-1 DOMAIN-CONTAINING PROTEIN"/>
    <property type="match status" value="1"/>
</dbReference>
<dbReference type="InterPro" id="IPR029058">
    <property type="entry name" value="AB_hydrolase_fold"/>
</dbReference>
<dbReference type="PANTHER" id="PTHR45763">
    <property type="entry name" value="HYDROLASE, ALPHA/BETA FOLD FAMILY PROTEIN, EXPRESSED-RELATED"/>
    <property type="match status" value="1"/>
</dbReference>
<dbReference type="GO" id="GO:0016787">
    <property type="term" value="F:hydrolase activity"/>
    <property type="evidence" value="ECO:0007669"/>
    <property type="project" value="UniProtKB-KW"/>
</dbReference>
<evidence type="ECO:0000313" key="3">
    <source>
        <dbReference type="Proteomes" id="UP000818266"/>
    </source>
</evidence>